<keyword evidence="3" id="KW-1185">Reference proteome</keyword>
<feature type="chain" id="PRO_5045127833" evidence="1">
    <location>
        <begin position="20"/>
        <end position="287"/>
    </location>
</feature>
<accession>A0ABS4APH1</accession>
<comment type="caution">
    <text evidence="2">The sequence shown here is derived from an EMBL/GenBank/DDBJ whole genome shotgun (WGS) entry which is preliminary data.</text>
</comment>
<evidence type="ECO:0000256" key="1">
    <source>
        <dbReference type="SAM" id="SignalP"/>
    </source>
</evidence>
<proteinExistence type="predicted"/>
<dbReference type="EMBL" id="JAGIYZ010000003">
    <property type="protein sequence ID" value="MBP0463261.1"/>
    <property type="molecule type" value="Genomic_DNA"/>
</dbReference>
<dbReference type="Proteomes" id="UP000680815">
    <property type="component" value="Unassembled WGS sequence"/>
</dbReference>
<dbReference type="InterPro" id="IPR029058">
    <property type="entry name" value="AB_hydrolase_fold"/>
</dbReference>
<dbReference type="Gene3D" id="3.40.50.1820">
    <property type="entry name" value="alpha/beta hydrolase"/>
    <property type="match status" value="1"/>
</dbReference>
<name>A0ABS4APH1_9PROT</name>
<keyword evidence="2" id="KW-0378">Hydrolase</keyword>
<dbReference type="PANTHER" id="PTHR35560:SF3">
    <property type="entry name" value="PEPTIDASE S9 PROLYL OLIGOPEPTIDASE CATALYTIC DOMAIN-CONTAINING PROTEIN"/>
    <property type="match status" value="1"/>
</dbReference>
<dbReference type="GO" id="GO:0016787">
    <property type="term" value="F:hydrolase activity"/>
    <property type="evidence" value="ECO:0007669"/>
    <property type="project" value="UniProtKB-KW"/>
</dbReference>
<keyword evidence="1" id="KW-0732">Signal</keyword>
<evidence type="ECO:0000313" key="3">
    <source>
        <dbReference type="Proteomes" id="UP000680815"/>
    </source>
</evidence>
<protein>
    <submittedName>
        <fullName evidence="2">Alpha/beta hydrolase</fullName>
    </submittedName>
</protein>
<gene>
    <name evidence="2" type="ORF">J5Y09_05010</name>
</gene>
<feature type="signal peptide" evidence="1">
    <location>
        <begin position="1"/>
        <end position="19"/>
    </location>
</feature>
<dbReference type="RefSeq" id="WP_209350651.1">
    <property type="nucleotide sequence ID" value="NZ_JAGIYZ010000003.1"/>
</dbReference>
<evidence type="ECO:0000313" key="2">
    <source>
        <dbReference type="EMBL" id="MBP0463261.1"/>
    </source>
</evidence>
<organism evidence="2 3">
    <name type="scientific">Roseomonas nitratireducens</name>
    <dbReference type="NCBI Taxonomy" id="2820810"/>
    <lineage>
        <taxon>Bacteria</taxon>
        <taxon>Pseudomonadati</taxon>
        <taxon>Pseudomonadota</taxon>
        <taxon>Alphaproteobacteria</taxon>
        <taxon>Acetobacterales</taxon>
        <taxon>Roseomonadaceae</taxon>
        <taxon>Roseomonas</taxon>
    </lineage>
</organism>
<dbReference type="PANTHER" id="PTHR35560">
    <property type="entry name" value="BLL0132 PROTEIN"/>
    <property type="match status" value="1"/>
</dbReference>
<dbReference type="SUPFAM" id="SSF53474">
    <property type="entry name" value="alpha/beta-Hydrolases"/>
    <property type="match status" value="1"/>
</dbReference>
<reference evidence="2 3" key="1">
    <citation type="submission" date="2021-03" db="EMBL/GenBank/DDBJ databases">
        <authorList>
            <person name="So Y."/>
        </authorList>
    </citation>
    <scope>NUCLEOTIDE SEQUENCE [LARGE SCALE GENOMIC DNA]</scope>
    <source>
        <strain evidence="2 3">PWR1</strain>
    </source>
</reference>
<sequence>MRRRGLLLATLAAPGLARAAIPAGAFRIEVPEAGGATPAPMPVWGLRPQGWATDGPVLVVMHGVQRDADRYRDEWREIAERHRVLLLVPEFSREKFPGTRWYNFGNLQDDEGRASPPASWAFPAFDRVVAAAMRGAGATRSGFVLYGHSAGAQFTHRYMLLTGAPRAEAVVVANAGSYTLPRFDRPFPEGLGGTSADAATLRAVFARPIVLQLGEADTDPNHSSLPRQPWAIAQGSHRFARGWNFFDVARRAAAEMGAPFAWRVATVPGIGHSNGGMAQHAARMLFG</sequence>